<organism evidence="2 3">
    <name type="scientific">Diploptera punctata</name>
    <name type="common">Pacific beetle cockroach</name>
    <dbReference type="NCBI Taxonomy" id="6984"/>
    <lineage>
        <taxon>Eukaryota</taxon>
        <taxon>Metazoa</taxon>
        <taxon>Ecdysozoa</taxon>
        <taxon>Arthropoda</taxon>
        <taxon>Hexapoda</taxon>
        <taxon>Insecta</taxon>
        <taxon>Pterygota</taxon>
        <taxon>Neoptera</taxon>
        <taxon>Polyneoptera</taxon>
        <taxon>Dictyoptera</taxon>
        <taxon>Blattodea</taxon>
        <taxon>Blaberoidea</taxon>
        <taxon>Blaberidae</taxon>
        <taxon>Diplopterinae</taxon>
        <taxon>Diploptera</taxon>
    </lineage>
</organism>
<comment type="caution">
    <text evidence="2">The sequence shown here is derived from an EMBL/GenBank/DDBJ whole genome shotgun (WGS) entry which is preliminary data.</text>
</comment>
<dbReference type="InterPro" id="IPR037448">
    <property type="entry name" value="Zig-8"/>
</dbReference>
<dbReference type="EMBL" id="JASPKZ010008161">
    <property type="protein sequence ID" value="KAJ9580770.1"/>
    <property type="molecule type" value="Genomic_DNA"/>
</dbReference>
<accession>A0AAD7ZI45</accession>
<dbReference type="GO" id="GO:0032589">
    <property type="term" value="C:neuron projection membrane"/>
    <property type="evidence" value="ECO:0007669"/>
    <property type="project" value="TreeGrafter"/>
</dbReference>
<dbReference type="PROSITE" id="PS50835">
    <property type="entry name" value="IG_LIKE"/>
    <property type="match status" value="1"/>
</dbReference>
<dbReference type="InterPro" id="IPR007110">
    <property type="entry name" value="Ig-like_dom"/>
</dbReference>
<gene>
    <name evidence="2" type="ORF">L9F63_024050</name>
</gene>
<dbReference type="PANTHER" id="PTHR23279">
    <property type="entry name" value="DEFECTIVE PROBOSCIS EXTENSION RESPONSE DPR -RELATED"/>
    <property type="match status" value="1"/>
</dbReference>
<dbReference type="InterPro" id="IPR036179">
    <property type="entry name" value="Ig-like_dom_sf"/>
</dbReference>
<dbReference type="AlphaFoldDB" id="A0AAD7ZI45"/>
<evidence type="ECO:0000259" key="1">
    <source>
        <dbReference type="PROSITE" id="PS50835"/>
    </source>
</evidence>
<evidence type="ECO:0000313" key="2">
    <source>
        <dbReference type="EMBL" id="KAJ9580770.1"/>
    </source>
</evidence>
<sequence>CRSPTPPQYVFWYHNDRMINYDTSRGGITVETEPGPKTQSRLTIRDAHDTDSGNYTCSASNTEPASIYVFVSEGDKMAAIQRRKTSSGSVVLFYCECIAINVNTHIRISKGIPKNAVPLRHGILAHEQILRQDECITIELKIFREFLFEPDYYLVVCSGVNRRLPHRTFRSRLFLQRIDPKMLFVPQTSIEHFAIRFNVHILQI</sequence>
<dbReference type="CDD" id="cd00096">
    <property type="entry name" value="Ig"/>
    <property type="match status" value="1"/>
</dbReference>
<reference evidence="2" key="2">
    <citation type="submission" date="2023-05" db="EMBL/GenBank/DDBJ databases">
        <authorList>
            <person name="Fouks B."/>
        </authorList>
    </citation>
    <scope>NUCLEOTIDE SEQUENCE</scope>
    <source>
        <strain evidence="2">Stay&amp;Tobe</strain>
        <tissue evidence="2">Testes</tissue>
    </source>
</reference>
<protein>
    <recommendedName>
        <fullName evidence="1">Ig-like domain-containing protein</fullName>
    </recommendedName>
</protein>
<name>A0AAD7ZI45_DIPPU</name>
<feature type="non-terminal residue" evidence="2">
    <location>
        <position position="204"/>
    </location>
</feature>
<dbReference type="SUPFAM" id="SSF48726">
    <property type="entry name" value="Immunoglobulin"/>
    <property type="match status" value="1"/>
</dbReference>
<dbReference type="GO" id="GO:0050808">
    <property type="term" value="P:synapse organization"/>
    <property type="evidence" value="ECO:0007669"/>
    <property type="project" value="TreeGrafter"/>
</dbReference>
<feature type="domain" description="Ig-like" evidence="1">
    <location>
        <begin position="1"/>
        <end position="68"/>
    </location>
</feature>
<dbReference type="Gene3D" id="2.60.40.10">
    <property type="entry name" value="Immunoglobulins"/>
    <property type="match status" value="1"/>
</dbReference>
<dbReference type="Pfam" id="PF13927">
    <property type="entry name" value="Ig_3"/>
    <property type="match status" value="1"/>
</dbReference>
<keyword evidence="3" id="KW-1185">Reference proteome</keyword>
<dbReference type="Proteomes" id="UP001233999">
    <property type="component" value="Unassembled WGS sequence"/>
</dbReference>
<evidence type="ECO:0000313" key="3">
    <source>
        <dbReference type="Proteomes" id="UP001233999"/>
    </source>
</evidence>
<proteinExistence type="predicted"/>
<feature type="non-terminal residue" evidence="2">
    <location>
        <position position="1"/>
    </location>
</feature>
<reference evidence="2" key="1">
    <citation type="journal article" date="2023" name="IScience">
        <title>Live-bearing cockroach genome reveals convergent evolutionary mechanisms linked to viviparity in insects and beyond.</title>
        <authorList>
            <person name="Fouks B."/>
            <person name="Harrison M.C."/>
            <person name="Mikhailova A.A."/>
            <person name="Marchal E."/>
            <person name="English S."/>
            <person name="Carruthers M."/>
            <person name="Jennings E.C."/>
            <person name="Chiamaka E.L."/>
            <person name="Frigard R.A."/>
            <person name="Pippel M."/>
            <person name="Attardo G.M."/>
            <person name="Benoit J.B."/>
            <person name="Bornberg-Bauer E."/>
            <person name="Tobe S.S."/>
        </authorList>
    </citation>
    <scope>NUCLEOTIDE SEQUENCE</scope>
    <source>
        <strain evidence="2">Stay&amp;Tobe</strain>
    </source>
</reference>
<dbReference type="InterPro" id="IPR013783">
    <property type="entry name" value="Ig-like_fold"/>
</dbReference>
<dbReference type="PANTHER" id="PTHR23279:SF45">
    <property type="entry name" value="DEFECTIVE PROBOSCIS EXTENSION RESPONSE 12, ISOFORM C"/>
    <property type="match status" value="1"/>
</dbReference>